<protein>
    <recommendedName>
        <fullName evidence="3">HutD family protein</fullName>
    </recommendedName>
</protein>
<dbReference type="SUPFAM" id="SSF51182">
    <property type="entry name" value="RmlC-like cupins"/>
    <property type="match status" value="1"/>
</dbReference>
<dbReference type="RefSeq" id="WP_074770346.1">
    <property type="nucleotide sequence ID" value="NZ_FNKP01000002.1"/>
</dbReference>
<accession>A0A1H1INX5</accession>
<keyword evidence="2" id="KW-1185">Reference proteome</keyword>
<reference evidence="2" key="1">
    <citation type="submission" date="2016-10" db="EMBL/GenBank/DDBJ databases">
        <authorList>
            <person name="Varghese N."/>
        </authorList>
    </citation>
    <scope>NUCLEOTIDE SEQUENCE [LARGE SCALE GENOMIC DNA]</scope>
    <source>
        <strain evidence="2">GAS106B</strain>
    </source>
</reference>
<sequence>MSAIDVRPLASVPGEPWRNGGGVTRTLATGSDQWRISLAEVERDGPYSRFEGISRISLVMRGGGVALRDAHATVMLKPFEAVEFDGGPAWNASLIDGPVTVLNVMSARGRYRARVRAIVDRMTVPLNCAAVVVALDSRCSFREDGTGRAGHVESGEVLIVNDVTRPLELNAAKAVAASGEPPRLAVLVTIEPSRIRIND</sequence>
<dbReference type="EMBL" id="FNKP01000002">
    <property type="protein sequence ID" value="SDR39397.1"/>
    <property type="molecule type" value="Genomic_DNA"/>
</dbReference>
<dbReference type="InterPro" id="IPR010282">
    <property type="entry name" value="Uncharacterised_HutD/Ves"/>
</dbReference>
<dbReference type="Pfam" id="PF05962">
    <property type="entry name" value="HutD"/>
    <property type="match status" value="1"/>
</dbReference>
<dbReference type="AlphaFoldDB" id="A0A1H1INX5"/>
<dbReference type="OrthoDB" id="9800082at2"/>
<dbReference type="PANTHER" id="PTHR37943:SF1">
    <property type="entry name" value="PROTEIN VES"/>
    <property type="match status" value="1"/>
</dbReference>
<dbReference type="Gene3D" id="2.60.120.10">
    <property type="entry name" value="Jelly Rolls"/>
    <property type="match status" value="1"/>
</dbReference>
<name>A0A1H1INX5_9BURK</name>
<organism evidence="1 2">
    <name type="scientific">Paraburkholderia fungorum</name>
    <dbReference type="NCBI Taxonomy" id="134537"/>
    <lineage>
        <taxon>Bacteria</taxon>
        <taxon>Pseudomonadati</taxon>
        <taxon>Pseudomonadota</taxon>
        <taxon>Betaproteobacteria</taxon>
        <taxon>Burkholderiales</taxon>
        <taxon>Burkholderiaceae</taxon>
        <taxon>Paraburkholderia</taxon>
    </lineage>
</organism>
<dbReference type="InterPro" id="IPR011051">
    <property type="entry name" value="RmlC_Cupin_sf"/>
</dbReference>
<evidence type="ECO:0000313" key="2">
    <source>
        <dbReference type="Proteomes" id="UP000183487"/>
    </source>
</evidence>
<proteinExistence type="predicted"/>
<evidence type="ECO:0000313" key="1">
    <source>
        <dbReference type="EMBL" id="SDR39397.1"/>
    </source>
</evidence>
<dbReference type="PANTHER" id="PTHR37943">
    <property type="entry name" value="PROTEIN VES"/>
    <property type="match status" value="1"/>
</dbReference>
<evidence type="ECO:0008006" key="3">
    <source>
        <dbReference type="Google" id="ProtNLM"/>
    </source>
</evidence>
<dbReference type="InterPro" id="IPR014710">
    <property type="entry name" value="RmlC-like_jellyroll"/>
</dbReference>
<dbReference type="Proteomes" id="UP000183487">
    <property type="component" value="Unassembled WGS sequence"/>
</dbReference>
<gene>
    <name evidence="1" type="ORF">SAMN05443245_5444</name>
</gene>